<feature type="region of interest" description="Disordered" evidence="1">
    <location>
        <begin position="1"/>
        <end position="53"/>
    </location>
</feature>
<feature type="compositionally biased region" description="Basic and acidic residues" evidence="1">
    <location>
        <begin position="30"/>
        <end position="41"/>
    </location>
</feature>
<protein>
    <submittedName>
        <fullName evidence="2">Phosphatidylglycerol lysyltransferase</fullName>
    </submittedName>
</protein>
<evidence type="ECO:0000256" key="1">
    <source>
        <dbReference type="SAM" id="MobiDB-lite"/>
    </source>
</evidence>
<reference evidence="2" key="1">
    <citation type="journal article" date="2014" name="PLoS ONE">
        <title>Transcriptome-Based Identification of ABC Transporters in the Western Tarnished Plant Bug Lygus hesperus.</title>
        <authorList>
            <person name="Hull J.J."/>
            <person name="Chaney K."/>
            <person name="Geib S.M."/>
            <person name="Fabrick J.A."/>
            <person name="Brent C.S."/>
            <person name="Walsh D."/>
            <person name="Lavine L.C."/>
        </authorList>
    </citation>
    <scope>NUCLEOTIDE SEQUENCE</scope>
</reference>
<proteinExistence type="predicted"/>
<accession>A0A0A9XTG3</accession>
<dbReference type="AlphaFoldDB" id="A0A0A9XTG3"/>
<dbReference type="EMBL" id="GBHO01023184">
    <property type="protein sequence ID" value="JAG20420.1"/>
    <property type="molecule type" value="Transcribed_RNA"/>
</dbReference>
<gene>
    <name evidence="2" type="primary">mprF_1</name>
    <name evidence="2" type="ORF">CM83_32302</name>
</gene>
<reference evidence="2" key="2">
    <citation type="submission" date="2014-07" db="EMBL/GenBank/DDBJ databases">
        <authorList>
            <person name="Hull J."/>
        </authorList>
    </citation>
    <scope>NUCLEOTIDE SEQUENCE</scope>
</reference>
<name>A0A0A9XTG3_LYGHE</name>
<keyword evidence="2" id="KW-0808">Transferase</keyword>
<dbReference type="GO" id="GO:0016740">
    <property type="term" value="F:transferase activity"/>
    <property type="evidence" value="ECO:0007669"/>
    <property type="project" value="UniProtKB-KW"/>
</dbReference>
<organism evidence="2">
    <name type="scientific">Lygus hesperus</name>
    <name type="common">Western plant bug</name>
    <dbReference type="NCBI Taxonomy" id="30085"/>
    <lineage>
        <taxon>Eukaryota</taxon>
        <taxon>Metazoa</taxon>
        <taxon>Ecdysozoa</taxon>
        <taxon>Arthropoda</taxon>
        <taxon>Hexapoda</taxon>
        <taxon>Insecta</taxon>
        <taxon>Pterygota</taxon>
        <taxon>Neoptera</taxon>
        <taxon>Paraneoptera</taxon>
        <taxon>Hemiptera</taxon>
        <taxon>Heteroptera</taxon>
        <taxon>Panheteroptera</taxon>
        <taxon>Cimicomorpha</taxon>
        <taxon>Miridae</taxon>
        <taxon>Mirini</taxon>
        <taxon>Lygus</taxon>
    </lineage>
</organism>
<sequence>TVTTKRKRGKEGNFQKIGDNSGKILETLENDERGLEGDTKARGTNPRGSEYQTRRRFCGSNTKRKQYHEYYGHIRLLEERYVWLDEVTLDGGRRKKNKGINNNINSGEFTEIFRGFSDAKASEVCGILDYCVELSESARDYLRGI</sequence>
<feature type="non-terminal residue" evidence="2">
    <location>
        <position position="1"/>
    </location>
</feature>
<evidence type="ECO:0000313" key="2">
    <source>
        <dbReference type="EMBL" id="JAG20420.1"/>
    </source>
</evidence>